<accession>A0AAD8I890</accession>
<dbReference type="AlphaFoldDB" id="A0AAD8I890"/>
<gene>
    <name evidence="1" type="ORF">POM88_026496</name>
</gene>
<comment type="caution">
    <text evidence="1">The sequence shown here is derived from an EMBL/GenBank/DDBJ whole genome shotgun (WGS) entry which is preliminary data.</text>
</comment>
<evidence type="ECO:0000313" key="2">
    <source>
        <dbReference type="Proteomes" id="UP001237642"/>
    </source>
</evidence>
<reference evidence="1" key="1">
    <citation type="submission" date="2023-02" db="EMBL/GenBank/DDBJ databases">
        <title>Genome of toxic invasive species Heracleum sosnowskyi carries increased number of genes despite the absence of recent whole-genome duplications.</title>
        <authorList>
            <person name="Schelkunov M."/>
            <person name="Shtratnikova V."/>
            <person name="Makarenko M."/>
            <person name="Klepikova A."/>
            <person name="Omelchenko D."/>
            <person name="Novikova G."/>
            <person name="Obukhova E."/>
            <person name="Bogdanov V."/>
            <person name="Penin A."/>
            <person name="Logacheva M."/>
        </authorList>
    </citation>
    <scope>NUCLEOTIDE SEQUENCE</scope>
    <source>
        <strain evidence="1">Hsosn_3</strain>
        <tissue evidence="1">Leaf</tissue>
    </source>
</reference>
<organism evidence="1 2">
    <name type="scientific">Heracleum sosnowskyi</name>
    <dbReference type="NCBI Taxonomy" id="360622"/>
    <lineage>
        <taxon>Eukaryota</taxon>
        <taxon>Viridiplantae</taxon>
        <taxon>Streptophyta</taxon>
        <taxon>Embryophyta</taxon>
        <taxon>Tracheophyta</taxon>
        <taxon>Spermatophyta</taxon>
        <taxon>Magnoliopsida</taxon>
        <taxon>eudicotyledons</taxon>
        <taxon>Gunneridae</taxon>
        <taxon>Pentapetalae</taxon>
        <taxon>asterids</taxon>
        <taxon>campanulids</taxon>
        <taxon>Apiales</taxon>
        <taxon>Apiaceae</taxon>
        <taxon>Apioideae</taxon>
        <taxon>apioid superclade</taxon>
        <taxon>Tordylieae</taxon>
        <taxon>Tordyliinae</taxon>
        <taxon>Heracleum</taxon>
    </lineage>
</organism>
<reference evidence="1" key="2">
    <citation type="submission" date="2023-05" db="EMBL/GenBank/DDBJ databases">
        <authorList>
            <person name="Schelkunov M.I."/>
        </authorList>
    </citation>
    <scope>NUCLEOTIDE SEQUENCE</scope>
    <source>
        <strain evidence="1">Hsosn_3</strain>
        <tissue evidence="1">Leaf</tissue>
    </source>
</reference>
<keyword evidence="2" id="KW-1185">Reference proteome</keyword>
<proteinExistence type="predicted"/>
<dbReference type="Proteomes" id="UP001237642">
    <property type="component" value="Unassembled WGS sequence"/>
</dbReference>
<evidence type="ECO:0000313" key="1">
    <source>
        <dbReference type="EMBL" id="KAK1379752.1"/>
    </source>
</evidence>
<name>A0AAD8I890_9APIA</name>
<dbReference type="EMBL" id="JAUIZM010000006">
    <property type="protein sequence ID" value="KAK1379752.1"/>
    <property type="molecule type" value="Genomic_DNA"/>
</dbReference>
<sequence>MRLDWTGLCSTCEGYCHFQCTATSTVHMKAKAKSVMTCKSCYQTEASMHGEKCSMAPTVPFVPQGQKPLNAATAAENEFFTREGIPVAPFPNGWKGKLGLYAVGFTRKGGSWYSEYFGSSFRTEAYSFWFRASETTSKEAYEVASNVSADSFTPIAGNVFLPTGESLPCLKWNVSSNIEDNFLFNTDGLNYEEMEFEPHTYFSFNELLPDDDGAQLDRVDPSENFVENMDISYVSSRR</sequence>
<protein>
    <submittedName>
        <fullName evidence="1">Uncharacterized protein</fullName>
    </submittedName>
</protein>